<dbReference type="GO" id="GO:0030425">
    <property type="term" value="C:dendrite"/>
    <property type="evidence" value="ECO:0007669"/>
    <property type="project" value="TreeGrafter"/>
</dbReference>
<proteinExistence type="inferred from homology"/>
<evidence type="ECO:0000256" key="4">
    <source>
        <dbReference type="ARBA" id="ARBA00022989"/>
    </source>
</evidence>
<dbReference type="OrthoDB" id="7678431at2759"/>
<evidence type="ECO:0000256" key="8">
    <source>
        <dbReference type="RuleBase" id="RU363108"/>
    </source>
</evidence>
<comment type="function">
    <text evidence="8">Gustatory receptor which mediates acceptance or avoidance behavior, depending on its substrates.</text>
</comment>
<gene>
    <name evidence="9" type="ORF">DMN91_009433</name>
</gene>
<dbReference type="EMBL" id="QOIP01000009">
    <property type="protein sequence ID" value="RLU19075.1"/>
    <property type="molecule type" value="Genomic_DNA"/>
</dbReference>
<evidence type="ECO:0000256" key="7">
    <source>
        <dbReference type="ARBA" id="ARBA00023224"/>
    </source>
</evidence>
<dbReference type="PANTHER" id="PTHR21143">
    <property type="entry name" value="INVERTEBRATE GUSTATORY RECEPTOR"/>
    <property type="match status" value="1"/>
</dbReference>
<evidence type="ECO:0000256" key="1">
    <source>
        <dbReference type="ARBA" id="ARBA00004651"/>
    </source>
</evidence>
<keyword evidence="6 8" id="KW-0675">Receptor</keyword>
<protein>
    <recommendedName>
        <fullName evidence="8">Gustatory receptor</fullName>
    </recommendedName>
</protein>
<keyword evidence="5 8" id="KW-0472">Membrane</keyword>
<comment type="caution">
    <text evidence="9">The sequence shown here is derived from an EMBL/GenBank/DDBJ whole genome shotgun (WGS) entry which is preliminary data.</text>
</comment>
<evidence type="ECO:0000313" key="10">
    <source>
        <dbReference type="Proteomes" id="UP000279307"/>
    </source>
</evidence>
<feature type="transmembrane region" description="Helical" evidence="8">
    <location>
        <begin position="12"/>
        <end position="29"/>
    </location>
</feature>
<evidence type="ECO:0000256" key="5">
    <source>
        <dbReference type="ARBA" id="ARBA00023136"/>
    </source>
</evidence>
<comment type="subcellular location">
    <subcellularLocation>
        <location evidence="1 8">Cell membrane</location>
        <topology evidence="1 8">Multi-pass membrane protein</topology>
    </subcellularLocation>
</comment>
<dbReference type="AlphaFoldDB" id="A0A3L8DF46"/>
<dbReference type="GO" id="GO:0008049">
    <property type="term" value="P:male courtship behavior"/>
    <property type="evidence" value="ECO:0007669"/>
    <property type="project" value="TreeGrafter"/>
</dbReference>
<dbReference type="InterPro" id="IPR013604">
    <property type="entry name" value="7TM_chemorcpt"/>
</dbReference>
<feature type="transmembrane region" description="Helical" evidence="8">
    <location>
        <begin position="127"/>
        <end position="148"/>
    </location>
</feature>
<dbReference type="PANTHER" id="PTHR21143:SF133">
    <property type="entry name" value="GUSTATORY AND PHEROMONE RECEPTOR 32A-RELATED"/>
    <property type="match status" value="1"/>
</dbReference>
<comment type="similarity">
    <text evidence="8">Belongs to the insect chemoreceptor superfamily. Gustatory receptor (GR) family.</text>
</comment>
<dbReference type="GO" id="GO:0030424">
    <property type="term" value="C:axon"/>
    <property type="evidence" value="ECO:0007669"/>
    <property type="project" value="TreeGrafter"/>
</dbReference>
<keyword evidence="2 8" id="KW-1003">Cell membrane</keyword>
<dbReference type="GO" id="GO:0050909">
    <property type="term" value="P:sensory perception of taste"/>
    <property type="evidence" value="ECO:0007669"/>
    <property type="project" value="InterPro"/>
</dbReference>
<dbReference type="GO" id="GO:0043025">
    <property type="term" value="C:neuronal cell body"/>
    <property type="evidence" value="ECO:0007669"/>
    <property type="project" value="TreeGrafter"/>
</dbReference>
<accession>A0A3L8DF46</accession>
<evidence type="ECO:0000256" key="2">
    <source>
        <dbReference type="ARBA" id="ARBA00022475"/>
    </source>
</evidence>
<organism evidence="9 10">
    <name type="scientific">Ooceraea biroi</name>
    <name type="common">Clonal raider ant</name>
    <name type="synonym">Cerapachys biroi</name>
    <dbReference type="NCBI Taxonomy" id="2015173"/>
    <lineage>
        <taxon>Eukaryota</taxon>
        <taxon>Metazoa</taxon>
        <taxon>Ecdysozoa</taxon>
        <taxon>Arthropoda</taxon>
        <taxon>Hexapoda</taxon>
        <taxon>Insecta</taxon>
        <taxon>Pterygota</taxon>
        <taxon>Neoptera</taxon>
        <taxon>Endopterygota</taxon>
        <taxon>Hymenoptera</taxon>
        <taxon>Apocrita</taxon>
        <taxon>Aculeata</taxon>
        <taxon>Formicoidea</taxon>
        <taxon>Formicidae</taxon>
        <taxon>Dorylinae</taxon>
        <taxon>Ooceraea</taxon>
    </lineage>
</organism>
<dbReference type="GO" id="GO:0005886">
    <property type="term" value="C:plasma membrane"/>
    <property type="evidence" value="ECO:0007669"/>
    <property type="project" value="UniProtKB-SubCell"/>
</dbReference>
<evidence type="ECO:0000313" key="9">
    <source>
        <dbReference type="EMBL" id="RLU19075.1"/>
    </source>
</evidence>
<keyword evidence="7 8" id="KW-0807">Transducer</keyword>
<feature type="transmembrane region" description="Helical" evidence="8">
    <location>
        <begin position="36"/>
        <end position="58"/>
    </location>
</feature>
<dbReference type="Proteomes" id="UP000279307">
    <property type="component" value="Chromosome 9"/>
</dbReference>
<dbReference type="Pfam" id="PF08395">
    <property type="entry name" value="7tm_7"/>
    <property type="match status" value="1"/>
</dbReference>
<comment type="caution">
    <text evidence="8">Lacks conserved residue(s) required for the propagation of feature annotation.</text>
</comment>
<keyword evidence="3 8" id="KW-0812">Transmembrane</keyword>
<name>A0A3L8DF46_OOCBI</name>
<feature type="transmembrane region" description="Helical" evidence="8">
    <location>
        <begin position="160"/>
        <end position="183"/>
    </location>
</feature>
<feature type="transmembrane region" description="Helical" evidence="8">
    <location>
        <begin position="70"/>
        <end position="91"/>
    </location>
</feature>
<feature type="transmembrane region" description="Helical" evidence="8">
    <location>
        <begin position="264"/>
        <end position="283"/>
    </location>
</feature>
<dbReference type="GO" id="GO:0007635">
    <property type="term" value="P:chemosensory behavior"/>
    <property type="evidence" value="ECO:0007669"/>
    <property type="project" value="TreeGrafter"/>
</dbReference>
<sequence>MTHKVKTLKEAVAPVTFLNCIFCMGIFEIPANRPRFLLSAVYVVSMLTGYFFVLYQGIVIFKRKFGYTYVLFYFVLTINVMVAILAIILFWRKSENVHNLIKRCSMADVTIEALGIKREYQKIFRQNIYLIIFWIAGMILLIFMYSIWMYRDIEIIQACYVNMCFCIPIMINSIVDTTFITFLKCIQRKFRNINILLNNIVQCANKSNVFKIPAEQDKTCIATIRAQYKNQKDKILHLIQTLRHLHLESTKIARQINKTYCMQLLLELAVHFAIVTATCYSLYISLSGLNHNFTVTNDKIIAMFVWGCIYSSKIIIVNDICTRVSEEAYKTGEIVQSFEGSGLDNDMREEIHQFTQQIVLQSLNFTAAGFFTINNSFTGKFFATVTTYVVILIQMDTPT</sequence>
<evidence type="ECO:0000256" key="6">
    <source>
        <dbReference type="ARBA" id="ARBA00023170"/>
    </source>
</evidence>
<evidence type="ECO:0000256" key="3">
    <source>
        <dbReference type="ARBA" id="ARBA00022692"/>
    </source>
</evidence>
<keyword evidence="4 8" id="KW-1133">Transmembrane helix</keyword>
<reference evidence="9 10" key="1">
    <citation type="journal article" date="2018" name="Genome Res.">
        <title>The genomic architecture and molecular evolution of ant odorant receptors.</title>
        <authorList>
            <person name="McKenzie S.K."/>
            <person name="Kronauer D.J.C."/>
        </authorList>
    </citation>
    <scope>NUCLEOTIDE SEQUENCE [LARGE SCALE GENOMIC DNA]</scope>
    <source>
        <strain evidence="9">Clonal line C1</strain>
    </source>
</reference>
<dbReference type="GO" id="GO:0007165">
    <property type="term" value="P:signal transduction"/>
    <property type="evidence" value="ECO:0007669"/>
    <property type="project" value="UniProtKB-KW"/>
</dbReference>